<evidence type="ECO:0000313" key="1">
    <source>
        <dbReference type="EMBL" id="GKT46072.1"/>
    </source>
</evidence>
<organism evidence="1 2">
    <name type="scientific">Colletotrichum spaethianum</name>
    <dbReference type="NCBI Taxonomy" id="700344"/>
    <lineage>
        <taxon>Eukaryota</taxon>
        <taxon>Fungi</taxon>
        <taxon>Dikarya</taxon>
        <taxon>Ascomycota</taxon>
        <taxon>Pezizomycotina</taxon>
        <taxon>Sordariomycetes</taxon>
        <taxon>Hypocreomycetidae</taxon>
        <taxon>Glomerellales</taxon>
        <taxon>Glomerellaceae</taxon>
        <taxon>Colletotrichum</taxon>
        <taxon>Colletotrichum spaethianum species complex</taxon>
    </lineage>
</organism>
<dbReference type="RefSeq" id="XP_049128422.1">
    <property type="nucleotide sequence ID" value="XM_049272465.1"/>
</dbReference>
<reference evidence="1 2" key="1">
    <citation type="submission" date="2022-03" db="EMBL/GenBank/DDBJ databases">
        <title>Genome data of Colletotrichum spp.</title>
        <authorList>
            <person name="Utami Y.D."/>
            <person name="Hiruma K."/>
        </authorList>
    </citation>
    <scope>NUCLEOTIDE SEQUENCE [LARGE SCALE GENOMIC DNA]</scope>
    <source>
        <strain evidence="1 2">MAFF 239500</strain>
    </source>
</reference>
<dbReference type="AlphaFoldDB" id="A0AA37NYB8"/>
<evidence type="ECO:0000313" key="2">
    <source>
        <dbReference type="Proteomes" id="UP001055115"/>
    </source>
</evidence>
<dbReference type="EMBL" id="BQXU01000014">
    <property type="protein sequence ID" value="GKT46072.1"/>
    <property type="molecule type" value="Genomic_DNA"/>
</dbReference>
<gene>
    <name evidence="1" type="ORF">ColSpa_06253</name>
</gene>
<sequence>MGDARLPGGWARKSLTKYCTWYIVNGWLPHEEPVVLCPSMTCILLQGVGNIGHELGQISSAMGAQAGKMEDGVGEEQ</sequence>
<dbReference type="GeneID" id="73327055"/>
<protein>
    <submittedName>
        <fullName evidence="1">Uncharacterized protein</fullName>
    </submittedName>
</protein>
<proteinExistence type="predicted"/>
<keyword evidence="2" id="KW-1185">Reference proteome</keyword>
<accession>A0AA37NYB8</accession>
<dbReference type="Proteomes" id="UP001055115">
    <property type="component" value="Unassembled WGS sequence"/>
</dbReference>
<name>A0AA37NYB8_9PEZI</name>
<comment type="caution">
    <text evidence="1">The sequence shown here is derived from an EMBL/GenBank/DDBJ whole genome shotgun (WGS) entry which is preliminary data.</text>
</comment>